<protein>
    <submittedName>
        <fullName evidence="3">Uncharacterized protein</fullName>
    </submittedName>
</protein>
<feature type="repeat" description="TPR" evidence="1">
    <location>
        <begin position="274"/>
        <end position="307"/>
    </location>
</feature>
<comment type="caution">
    <text evidence="3">The sequence shown here is derived from an EMBL/GenBank/DDBJ whole genome shotgun (WGS) entry which is preliminary data.</text>
</comment>
<gene>
    <name evidence="3" type="ORF">CLV25_10455</name>
</gene>
<feature type="chain" id="PRO_5020443505" evidence="2">
    <location>
        <begin position="21"/>
        <end position="435"/>
    </location>
</feature>
<dbReference type="Gene3D" id="1.25.40.10">
    <property type="entry name" value="Tetratricopeptide repeat domain"/>
    <property type="match status" value="1"/>
</dbReference>
<dbReference type="InterPro" id="IPR019734">
    <property type="entry name" value="TPR_rpt"/>
</dbReference>
<dbReference type="InterPro" id="IPR011990">
    <property type="entry name" value="TPR-like_helical_dom_sf"/>
</dbReference>
<reference evidence="3 4" key="1">
    <citation type="submission" date="2019-03" db="EMBL/GenBank/DDBJ databases">
        <title>Genomic Encyclopedia of Archaeal and Bacterial Type Strains, Phase II (KMG-II): from individual species to whole genera.</title>
        <authorList>
            <person name="Goeker M."/>
        </authorList>
    </citation>
    <scope>NUCLEOTIDE SEQUENCE [LARGE SCALE GENOMIC DNA]</scope>
    <source>
        <strain evidence="3 4">RL-C</strain>
    </source>
</reference>
<keyword evidence="1" id="KW-0802">TPR repeat</keyword>
<organism evidence="3 4">
    <name type="scientific">Acetobacteroides hydrogenigenes</name>
    <dbReference type="NCBI Taxonomy" id="979970"/>
    <lineage>
        <taxon>Bacteria</taxon>
        <taxon>Pseudomonadati</taxon>
        <taxon>Bacteroidota</taxon>
        <taxon>Bacteroidia</taxon>
        <taxon>Bacteroidales</taxon>
        <taxon>Rikenellaceae</taxon>
        <taxon>Acetobacteroides</taxon>
    </lineage>
</organism>
<proteinExistence type="predicted"/>
<keyword evidence="2" id="KW-0732">Signal</keyword>
<keyword evidence="4" id="KW-1185">Reference proteome</keyword>
<dbReference type="RefSeq" id="WP_131838665.1">
    <property type="nucleotide sequence ID" value="NZ_SLWB01000004.1"/>
</dbReference>
<dbReference type="OrthoDB" id="1522899at2"/>
<evidence type="ECO:0000313" key="3">
    <source>
        <dbReference type="EMBL" id="TCN70104.1"/>
    </source>
</evidence>
<sequence>MRNLALVTVAFLFIATSTYAQTGNTRYGTTPEQQNECLRNLSIYIDSFKEGIYKESYKFWKAAHKVCPLNARESLYQNGVKIYTYFYGNATSEKDKRAYLDTIMNLYDLRIKHFPNSENALQDKVNAFLKFFPDEQEKSLALVDSLFTKKGNSIDGAYVIIKMHLLNNLHKNGKVAENLILDFYANANQLFEQRASSNNESDKKHRENLDAMFVQSGIANCNNLTSIYEPRLGQNTNDIDLIKKVISLFKAFSCNTSPLYERAMKELLILEPTSSNMLAIANFYSQNGRLNEAVPHFLKAVDAEKNDSTKSRILLEIASLSFKNGEKVQARDYAKKAITVDESNGYAYQLLAIIYANERFGSDEVLKRAPLMLAVDYLKKAKAKSPEISETADKLIESYSANFPTKQDLFTYAYESGQVITVGGWINEKTSIKSR</sequence>
<evidence type="ECO:0000313" key="4">
    <source>
        <dbReference type="Proteomes" id="UP000294830"/>
    </source>
</evidence>
<evidence type="ECO:0000256" key="2">
    <source>
        <dbReference type="SAM" id="SignalP"/>
    </source>
</evidence>
<dbReference type="PROSITE" id="PS50005">
    <property type="entry name" value="TPR"/>
    <property type="match status" value="1"/>
</dbReference>
<dbReference type="Proteomes" id="UP000294830">
    <property type="component" value="Unassembled WGS sequence"/>
</dbReference>
<evidence type="ECO:0000256" key="1">
    <source>
        <dbReference type="PROSITE-ProRule" id="PRU00339"/>
    </source>
</evidence>
<dbReference type="EMBL" id="SLWB01000004">
    <property type="protein sequence ID" value="TCN70104.1"/>
    <property type="molecule type" value="Genomic_DNA"/>
</dbReference>
<dbReference type="SUPFAM" id="SSF48452">
    <property type="entry name" value="TPR-like"/>
    <property type="match status" value="2"/>
</dbReference>
<accession>A0A4R2ETK9</accession>
<dbReference type="SMART" id="SM00028">
    <property type="entry name" value="TPR"/>
    <property type="match status" value="2"/>
</dbReference>
<name>A0A4R2ETK9_9BACT</name>
<feature type="signal peptide" evidence="2">
    <location>
        <begin position="1"/>
        <end position="20"/>
    </location>
</feature>
<dbReference type="AlphaFoldDB" id="A0A4R2ETK9"/>